<dbReference type="OrthoDB" id="9804020at2"/>
<evidence type="ECO:0000256" key="4">
    <source>
        <dbReference type="ARBA" id="ARBA00023125"/>
    </source>
</evidence>
<dbReference type="PROSITE" id="PS50949">
    <property type="entry name" value="HTH_GNTR"/>
    <property type="match status" value="1"/>
</dbReference>
<dbReference type="KEGG" id="vga:BSQ33_12770"/>
<keyword evidence="3" id="KW-0805">Transcription regulation</keyword>
<dbReference type="GO" id="GO:0030170">
    <property type="term" value="F:pyridoxal phosphate binding"/>
    <property type="evidence" value="ECO:0007669"/>
    <property type="project" value="InterPro"/>
</dbReference>
<gene>
    <name evidence="7" type="ORF">BSQ33_12770</name>
</gene>
<dbReference type="InterPro" id="IPR015422">
    <property type="entry name" value="PyrdxlP-dep_Trfase_small"/>
</dbReference>
<dbReference type="InterPro" id="IPR051446">
    <property type="entry name" value="HTH_trans_reg/aminotransferase"/>
</dbReference>
<evidence type="ECO:0000256" key="5">
    <source>
        <dbReference type="ARBA" id="ARBA00023163"/>
    </source>
</evidence>
<feature type="domain" description="HTH gntR-type" evidence="6">
    <location>
        <begin position="14"/>
        <end position="82"/>
    </location>
</feature>
<dbReference type="InterPro" id="IPR036388">
    <property type="entry name" value="WH-like_DNA-bd_sf"/>
</dbReference>
<dbReference type="Pfam" id="PF00392">
    <property type="entry name" value="GntR"/>
    <property type="match status" value="1"/>
</dbReference>
<dbReference type="GO" id="GO:0003677">
    <property type="term" value="F:DNA binding"/>
    <property type="evidence" value="ECO:0007669"/>
    <property type="project" value="UniProtKB-KW"/>
</dbReference>
<evidence type="ECO:0000256" key="3">
    <source>
        <dbReference type="ARBA" id="ARBA00023015"/>
    </source>
</evidence>
<dbReference type="Pfam" id="PF00155">
    <property type="entry name" value="Aminotran_1_2"/>
    <property type="match status" value="1"/>
</dbReference>
<dbReference type="Gene3D" id="3.40.640.10">
    <property type="entry name" value="Type I PLP-dependent aspartate aminotransferase-like (Major domain)"/>
    <property type="match status" value="1"/>
</dbReference>
<evidence type="ECO:0000259" key="6">
    <source>
        <dbReference type="PROSITE" id="PS50949"/>
    </source>
</evidence>
<dbReference type="EMBL" id="CP018835">
    <property type="protein sequence ID" value="ASA56483.1"/>
    <property type="molecule type" value="Genomic_DNA"/>
</dbReference>
<dbReference type="RefSeq" id="WP_088134224.1">
    <property type="nucleotide sequence ID" value="NZ_CP018835.1"/>
</dbReference>
<proteinExistence type="inferred from homology"/>
<dbReference type="InterPro" id="IPR015424">
    <property type="entry name" value="PyrdxlP-dep_Trfase"/>
</dbReference>
<dbReference type="AlphaFoldDB" id="A0A1Z2SH20"/>
<evidence type="ECO:0000256" key="1">
    <source>
        <dbReference type="ARBA" id="ARBA00005384"/>
    </source>
</evidence>
<dbReference type="GO" id="GO:0003700">
    <property type="term" value="F:DNA-binding transcription factor activity"/>
    <property type="evidence" value="ECO:0007669"/>
    <property type="project" value="InterPro"/>
</dbReference>
<evidence type="ECO:0000313" key="7">
    <source>
        <dbReference type="EMBL" id="ASA56483.1"/>
    </source>
</evidence>
<evidence type="ECO:0000313" key="8">
    <source>
        <dbReference type="Proteomes" id="UP000196708"/>
    </source>
</evidence>
<dbReference type="Proteomes" id="UP000196708">
    <property type="component" value="Chromosome 1"/>
</dbReference>
<evidence type="ECO:0000256" key="2">
    <source>
        <dbReference type="ARBA" id="ARBA00022898"/>
    </source>
</evidence>
<dbReference type="PANTHER" id="PTHR46577:SF1">
    <property type="entry name" value="HTH-TYPE TRANSCRIPTIONAL REGULATORY PROTEIN GABR"/>
    <property type="match status" value="1"/>
</dbReference>
<accession>A0A1Z2SH20</accession>
<dbReference type="Gene3D" id="3.90.1150.10">
    <property type="entry name" value="Aspartate Aminotransferase, domain 1"/>
    <property type="match status" value="1"/>
</dbReference>
<dbReference type="InterPro" id="IPR036390">
    <property type="entry name" value="WH_DNA-bd_sf"/>
</dbReference>
<dbReference type="Gene3D" id="1.10.10.10">
    <property type="entry name" value="Winged helix-like DNA-binding domain superfamily/Winged helix DNA-binding domain"/>
    <property type="match status" value="1"/>
</dbReference>
<organism evidence="7 8">
    <name type="scientific">Vibrio gazogenes</name>
    <dbReference type="NCBI Taxonomy" id="687"/>
    <lineage>
        <taxon>Bacteria</taxon>
        <taxon>Pseudomonadati</taxon>
        <taxon>Pseudomonadota</taxon>
        <taxon>Gammaproteobacteria</taxon>
        <taxon>Vibrionales</taxon>
        <taxon>Vibrionaceae</taxon>
        <taxon>Vibrio</taxon>
    </lineage>
</organism>
<name>A0A1Z2SH20_VIBGA</name>
<dbReference type="PANTHER" id="PTHR46577">
    <property type="entry name" value="HTH-TYPE TRANSCRIPTIONAL REGULATORY PROTEIN GABR"/>
    <property type="match status" value="1"/>
</dbReference>
<keyword evidence="4" id="KW-0238">DNA-binding</keyword>
<dbReference type="SMART" id="SM00345">
    <property type="entry name" value="HTH_GNTR"/>
    <property type="match status" value="1"/>
</dbReference>
<dbReference type="SUPFAM" id="SSF53383">
    <property type="entry name" value="PLP-dependent transferases"/>
    <property type="match status" value="1"/>
</dbReference>
<dbReference type="InterPro" id="IPR015421">
    <property type="entry name" value="PyrdxlP-dep_Trfase_major"/>
</dbReference>
<comment type="similarity">
    <text evidence="1">In the C-terminal section; belongs to the class-I pyridoxal-phosphate-dependent aminotransferase family.</text>
</comment>
<reference evidence="7 8" key="1">
    <citation type="submission" date="2016-12" db="EMBL/GenBank/DDBJ databases">
        <authorList>
            <person name="Song W.-J."/>
            <person name="Kurnit D.M."/>
        </authorList>
    </citation>
    <scope>NUCLEOTIDE SEQUENCE [LARGE SCALE GENOMIC DNA]</scope>
    <source>
        <strain evidence="7 8">ATCC 43942</strain>
    </source>
</reference>
<protein>
    <recommendedName>
        <fullName evidence="6">HTH gntR-type domain-containing protein</fullName>
    </recommendedName>
</protein>
<sequence>MDKIWIPDITGSHLPAYKAIAESITQGIKSGILQPGHQLPTHRALAELLGLSIGTITRGYAEAERLQLIQSTVGSGTFVLSKGQKSGDLGIDAPSADILDMSLSVALPLEARYITKPYFDLAADLNALARMSRYQPEISHEHLRAAHEKWLAAIGVNLCETQHICTTVGGQHALYAALSSVCEAGDTILSDQLTYPGLLAIGRRLNIKVVGIESDQFGMVPDALALAIQRYMPKAVYLMTRLSTPTCMSMPQSRIDTIAKIVQEKSVWMIEDDVQGCLHPTSNALFINTVPHSTLLVSSLSKALLGGLRIGLLYVPERLSRSVRNTVTTQILVPPMLTSELYTQLMLDNDLHALMAKQKQKLAERHRIAHTILGDYLSEHTAGSLNIWLTLPAHWRPESFVKAMKEEGVIIKSAASFCTSRTYVPAAVRISLGGTLSDTQLIQGLTKIKAILNTEAHESFV</sequence>
<keyword evidence="2" id="KW-0663">Pyridoxal phosphate</keyword>
<keyword evidence="5" id="KW-0804">Transcription</keyword>
<dbReference type="InterPro" id="IPR000524">
    <property type="entry name" value="Tscrpt_reg_HTH_GntR"/>
</dbReference>
<dbReference type="CDD" id="cd00609">
    <property type="entry name" value="AAT_like"/>
    <property type="match status" value="1"/>
</dbReference>
<dbReference type="SUPFAM" id="SSF46785">
    <property type="entry name" value="Winged helix' DNA-binding domain"/>
    <property type="match status" value="1"/>
</dbReference>
<dbReference type="CDD" id="cd07377">
    <property type="entry name" value="WHTH_GntR"/>
    <property type="match status" value="1"/>
</dbReference>
<dbReference type="InterPro" id="IPR004839">
    <property type="entry name" value="Aminotransferase_I/II_large"/>
</dbReference>